<dbReference type="PROSITE" id="PS51767">
    <property type="entry name" value="PEPTIDASE_A1"/>
    <property type="match status" value="1"/>
</dbReference>
<dbReference type="InterPro" id="IPR001461">
    <property type="entry name" value="Aspartic_peptidase_A1"/>
</dbReference>
<dbReference type="InterPro" id="IPR033121">
    <property type="entry name" value="PEPTIDASE_A1"/>
</dbReference>
<keyword evidence="3" id="KW-0812">Transmembrane</keyword>
<feature type="chain" id="PRO_5047364836" description="Peptidase A1 domain-containing protein" evidence="4">
    <location>
        <begin position="18"/>
        <end position="446"/>
    </location>
</feature>
<keyword evidence="7" id="KW-1185">Reference proteome</keyword>
<keyword evidence="3" id="KW-1133">Transmembrane helix</keyword>
<sequence length="446" mass="45315">MLLTALALTGVAAAASASAPAKRRFVPDLPPPITKRDGSTEATPAQTFDLRIDTGTGITYVYDGDCGSAQCAGRTRFAAASSSSYQVANNNTASVESVGGGVTGVWGVDKLEVGGTAVSNALFLRASDAADVNADSNASGVLGLARAPGSLLESLAAKWGDKRFGVYLAPVGPDTWLSWLRKPDDAVESAAGGGLTLGGVDGAKFSGEVGYAPASGDSGWTIELSAVSANMAQVELGGATSAVVDTGSSGVYGPNALVERLYAGVEGVRRLDVGLRADVALYAFPCGSELAVSFWIAGREFPMLADSAVANVVSVGSETLCTGSIVGLLNANDTTAWTLGSMFLRNVYTVFRLDPPAVGFADLADDLRPPRTALASTMLPLVASLTGNASVTDALSTVQAPTAAATKASNASLRWSRDAVAIALVLATWATILVFAPSVSPLLVVN</sequence>
<evidence type="ECO:0000313" key="7">
    <source>
        <dbReference type="Proteomes" id="UP001565368"/>
    </source>
</evidence>
<dbReference type="Gene3D" id="2.40.70.10">
    <property type="entry name" value="Acid Proteases"/>
    <property type="match status" value="2"/>
</dbReference>
<evidence type="ECO:0000256" key="2">
    <source>
        <dbReference type="SAM" id="MobiDB-lite"/>
    </source>
</evidence>
<feature type="region of interest" description="Disordered" evidence="2">
    <location>
        <begin position="23"/>
        <end position="43"/>
    </location>
</feature>
<dbReference type="EMBL" id="JBBXJM010000004">
    <property type="protein sequence ID" value="KAL1408678.1"/>
    <property type="molecule type" value="Genomic_DNA"/>
</dbReference>
<dbReference type="RefSeq" id="XP_069208622.1">
    <property type="nucleotide sequence ID" value="XM_069353980.1"/>
</dbReference>
<dbReference type="GeneID" id="95986534"/>
<evidence type="ECO:0000256" key="4">
    <source>
        <dbReference type="SAM" id="SignalP"/>
    </source>
</evidence>
<feature type="signal peptide" evidence="4">
    <location>
        <begin position="1"/>
        <end position="17"/>
    </location>
</feature>
<comment type="similarity">
    <text evidence="1">Belongs to the peptidase A1 family.</text>
</comment>
<evidence type="ECO:0000256" key="1">
    <source>
        <dbReference type="ARBA" id="ARBA00007447"/>
    </source>
</evidence>
<dbReference type="CDD" id="cd05471">
    <property type="entry name" value="pepsin_like"/>
    <property type="match status" value="1"/>
</dbReference>
<evidence type="ECO:0000256" key="3">
    <source>
        <dbReference type="SAM" id="Phobius"/>
    </source>
</evidence>
<protein>
    <recommendedName>
        <fullName evidence="5">Peptidase A1 domain-containing protein</fullName>
    </recommendedName>
</protein>
<gene>
    <name evidence="6" type="ORF">Q8F55_005491</name>
</gene>
<evidence type="ECO:0000313" key="6">
    <source>
        <dbReference type="EMBL" id="KAL1408678.1"/>
    </source>
</evidence>
<dbReference type="PANTHER" id="PTHR47966:SF51">
    <property type="entry name" value="BETA-SITE APP-CLEAVING ENZYME, ISOFORM A-RELATED"/>
    <property type="match status" value="1"/>
</dbReference>
<comment type="caution">
    <text evidence="6">The sequence shown here is derived from an EMBL/GenBank/DDBJ whole genome shotgun (WGS) entry which is preliminary data.</text>
</comment>
<reference evidence="6 7" key="1">
    <citation type="submission" date="2023-08" db="EMBL/GenBank/DDBJ databases">
        <title>Annotated Genome Sequence of Vanrija albida AlHP1.</title>
        <authorList>
            <person name="Herzog R."/>
        </authorList>
    </citation>
    <scope>NUCLEOTIDE SEQUENCE [LARGE SCALE GENOMIC DNA]</scope>
    <source>
        <strain evidence="6 7">AlHP1</strain>
    </source>
</reference>
<dbReference type="SUPFAM" id="SSF50630">
    <property type="entry name" value="Acid proteases"/>
    <property type="match status" value="1"/>
</dbReference>
<proteinExistence type="inferred from homology"/>
<evidence type="ECO:0000259" key="5">
    <source>
        <dbReference type="PROSITE" id="PS51767"/>
    </source>
</evidence>
<organism evidence="6 7">
    <name type="scientific">Vanrija albida</name>
    <dbReference type="NCBI Taxonomy" id="181172"/>
    <lineage>
        <taxon>Eukaryota</taxon>
        <taxon>Fungi</taxon>
        <taxon>Dikarya</taxon>
        <taxon>Basidiomycota</taxon>
        <taxon>Agaricomycotina</taxon>
        <taxon>Tremellomycetes</taxon>
        <taxon>Trichosporonales</taxon>
        <taxon>Trichosporonaceae</taxon>
        <taxon>Vanrija</taxon>
    </lineage>
</organism>
<accession>A0ABR3Q2T1</accession>
<keyword evidence="4" id="KW-0732">Signal</keyword>
<dbReference type="InterPro" id="IPR034164">
    <property type="entry name" value="Pepsin-like_dom"/>
</dbReference>
<dbReference type="PRINTS" id="PR00792">
    <property type="entry name" value="PEPSIN"/>
</dbReference>
<feature type="domain" description="Peptidase A1" evidence="5">
    <location>
        <begin position="35"/>
        <end position="361"/>
    </location>
</feature>
<dbReference type="PANTHER" id="PTHR47966">
    <property type="entry name" value="BETA-SITE APP-CLEAVING ENZYME, ISOFORM A-RELATED"/>
    <property type="match status" value="1"/>
</dbReference>
<name>A0ABR3Q2T1_9TREE</name>
<keyword evidence="3" id="KW-0472">Membrane</keyword>
<feature type="transmembrane region" description="Helical" evidence="3">
    <location>
        <begin position="419"/>
        <end position="445"/>
    </location>
</feature>
<dbReference type="InterPro" id="IPR021109">
    <property type="entry name" value="Peptidase_aspartic_dom_sf"/>
</dbReference>
<dbReference type="Pfam" id="PF00026">
    <property type="entry name" value="Asp"/>
    <property type="match status" value="1"/>
</dbReference>
<dbReference type="Proteomes" id="UP001565368">
    <property type="component" value="Unassembled WGS sequence"/>
</dbReference>